<feature type="chain" id="PRO_5035185586" description="Peptidoglycan binding-like domain-containing protein" evidence="1">
    <location>
        <begin position="26"/>
        <end position="151"/>
    </location>
</feature>
<dbReference type="InterPro" id="IPR036365">
    <property type="entry name" value="PGBD-like_sf"/>
</dbReference>
<evidence type="ECO:0000259" key="2">
    <source>
        <dbReference type="Pfam" id="PF01471"/>
    </source>
</evidence>
<dbReference type="InterPro" id="IPR036366">
    <property type="entry name" value="PGBDSf"/>
</dbReference>
<dbReference type="Gene3D" id="1.10.101.10">
    <property type="entry name" value="PGBD-like superfamily/PGBD"/>
    <property type="match status" value="1"/>
</dbReference>
<dbReference type="AlphaFoldDB" id="A0A8J3IF47"/>
<evidence type="ECO:0000256" key="1">
    <source>
        <dbReference type="SAM" id="SignalP"/>
    </source>
</evidence>
<dbReference type="Proteomes" id="UP000612362">
    <property type="component" value="Unassembled WGS sequence"/>
</dbReference>
<name>A0A8J3IF47_9CHLR</name>
<organism evidence="3 4">
    <name type="scientific">Ktedonospora formicarum</name>
    <dbReference type="NCBI Taxonomy" id="2778364"/>
    <lineage>
        <taxon>Bacteria</taxon>
        <taxon>Bacillati</taxon>
        <taxon>Chloroflexota</taxon>
        <taxon>Ktedonobacteria</taxon>
        <taxon>Ktedonobacterales</taxon>
        <taxon>Ktedonobacteraceae</taxon>
        <taxon>Ktedonospora</taxon>
    </lineage>
</organism>
<gene>
    <name evidence="3" type="ORF">KSX_89420</name>
</gene>
<dbReference type="InterPro" id="IPR002477">
    <property type="entry name" value="Peptidoglycan-bd-like"/>
</dbReference>
<feature type="domain" description="Peptidoglycan binding-like" evidence="2">
    <location>
        <begin position="76"/>
        <end position="148"/>
    </location>
</feature>
<keyword evidence="1" id="KW-0732">Signal</keyword>
<evidence type="ECO:0000313" key="3">
    <source>
        <dbReference type="EMBL" id="GHO50779.1"/>
    </source>
</evidence>
<comment type="caution">
    <text evidence="3">The sequence shown here is derived from an EMBL/GenBank/DDBJ whole genome shotgun (WGS) entry which is preliminary data.</text>
</comment>
<protein>
    <recommendedName>
        <fullName evidence="2">Peptidoglycan binding-like domain-containing protein</fullName>
    </recommendedName>
</protein>
<dbReference type="Pfam" id="PF01471">
    <property type="entry name" value="PG_binding_1"/>
    <property type="match status" value="1"/>
</dbReference>
<keyword evidence="4" id="KW-1185">Reference proteome</keyword>
<dbReference type="SUPFAM" id="SSF47090">
    <property type="entry name" value="PGBD-like"/>
    <property type="match status" value="1"/>
</dbReference>
<accession>A0A8J3IF47</accession>
<evidence type="ECO:0000313" key="4">
    <source>
        <dbReference type="Proteomes" id="UP000612362"/>
    </source>
</evidence>
<sequence>MQKAVKMMLCGALLLAALFSFSAFASAHSAHASTLSMNPHATSEETTTHAVPNTTMSPSYSCPLPVIAWGQKNPSSAVKLAQQSLNYWYNTPSSGFKKWVKENSNGDPFPLAVDGQFGVLTQQAVFDFQDYYGLDSDGIVGRQTWHALGHC</sequence>
<reference evidence="3" key="1">
    <citation type="submission" date="2020-10" db="EMBL/GenBank/DDBJ databases">
        <title>Taxonomic study of unclassified bacteria belonging to the class Ktedonobacteria.</title>
        <authorList>
            <person name="Yabe S."/>
            <person name="Wang C.M."/>
            <person name="Zheng Y."/>
            <person name="Sakai Y."/>
            <person name="Cavaletti L."/>
            <person name="Monciardini P."/>
            <person name="Donadio S."/>
        </authorList>
    </citation>
    <scope>NUCLEOTIDE SEQUENCE</scope>
    <source>
        <strain evidence="3">SOSP1-1</strain>
    </source>
</reference>
<dbReference type="EMBL" id="BNJF01000009">
    <property type="protein sequence ID" value="GHO50779.1"/>
    <property type="molecule type" value="Genomic_DNA"/>
</dbReference>
<proteinExistence type="predicted"/>
<feature type="signal peptide" evidence="1">
    <location>
        <begin position="1"/>
        <end position="25"/>
    </location>
</feature>